<evidence type="ECO:0000256" key="1">
    <source>
        <dbReference type="SAM" id="Phobius"/>
    </source>
</evidence>
<dbReference type="AlphaFoldDB" id="A0A1I1F6F7"/>
<keyword evidence="1" id="KW-1133">Transmembrane helix</keyword>
<dbReference type="PANTHER" id="PTHR14097">
    <property type="entry name" value="OXIDOREDUCTASE HTATIP2"/>
    <property type="match status" value="1"/>
</dbReference>
<dbReference type="InterPro" id="IPR036291">
    <property type="entry name" value="NAD(P)-bd_dom_sf"/>
</dbReference>
<dbReference type="RefSeq" id="WP_091508073.1">
    <property type="nucleotide sequence ID" value="NZ_FOLE01000002.1"/>
</dbReference>
<keyword evidence="1" id="KW-0812">Transmembrane</keyword>
<organism evidence="3 4">
    <name type="scientific">Flexibacter flexilis DSM 6793</name>
    <dbReference type="NCBI Taxonomy" id="927664"/>
    <lineage>
        <taxon>Bacteria</taxon>
        <taxon>Pseudomonadati</taxon>
        <taxon>Bacteroidota</taxon>
        <taxon>Cytophagia</taxon>
        <taxon>Cytophagales</taxon>
        <taxon>Flexibacteraceae</taxon>
        <taxon>Flexibacter</taxon>
    </lineage>
</organism>
<feature type="domain" description="NAD(P)-binding" evidence="2">
    <location>
        <begin position="7"/>
        <end position="119"/>
    </location>
</feature>
<gene>
    <name evidence="3" type="ORF">SAMN05421780_10268</name>
</gene>
<evidence type="ECO:0000259" key="2">
    <source>
        <dbReference type="Pfam" id="PF13460"/>
    </source>
</evidence>
<keyword evidence="4" id="KW-1185">Reference proteome</keyword>
<reference evidence="3 4" key="1">
    <citation type="submission" date="2016-10" db="EMBL/GenBank/DDBJ databases">
        <authorList>
            <person name="de Groot N.N."/>
        </authorList>
    </citation>
    <scope>NUCLEOTIDE SEQUENCE [LARGE SCALE GENOMIC DNA]</scope>
    <source>
        <strain evidence="3 4">DSM 6793</strain>
    </source>
</reference>
<sequence>MKALLIGATGATGHDLLELLLQNDDYQQVDVFVRRDLGIKHDKLRTHIIDFGKPEEWAHLVTGDVLFSCLGTTLKVAGSQAQQRIVDYDYQLAFAKAAKANAVNCYVLVSSSGASSQSRIFYSKMKGELEDAVKALQFSKLLIFNPPLLERKNSDRKMEVLALKVFAFFNGLGLLGGMRPLATDLLAKAMLKAVQSLGQGQHIIKDQEIRNYTNG</sequence>
<feature type="transmembrane region" description="Helical" evidence="1">
    <location>
        <begin position="161"/>
        <end position="182"/>
    </location>
</feature>
<dbReference type="InterPro" id="IPR016040">
    <property type="entry name" value="NAD(P)-bd_dom"/>
</dbReference>
<dbReference type="Gene3D" id="3.40.50.720">
    <property type="entry name" value="NAD(P)-binding Rossmann-like Domain"/>
    <property type="match status" value="1"/>
</dbReference>
<dbReference type="EMBL" id="FOLE01000002">
    <property type="protein sequence ID" value="SFB94877.1"/>
    <property type="molecule type" value="Genomic_DNA"/>
</dbReference>
<dbReference type="Proteomes" id="UP000199514">
    <property type="component" value="Unassembled WGS sequence"/>
</dbReference>
<dbReference type="STRING" id="927664.SAMN05421780_10268"/>
<proteinExistence type="predicted"/>
<protein>
    <submittedName>
        <fullName evidence="3">Uncharacterized conserved protein YbjT, contains NAD(P)-binding and DUF2867 domains</fullName>
    </submittedName>
</protein>
<accession>A0A1I1F6F7</accession>
<dbReference type="PANTHER" id="PTHR14097:SF7">
    <property type="entry name" value="OXIDOREDUCTASE HTATIP2"/>
    <property type="match status" value="1"/>
</dbReference>
<evidence type="ECO:0000313" key="4">
    <source>
        <dbReference type="Proteomes" id="UP000199514"/>
    </source>
</evidence>
<dbReference type="OrthoDB" id="9798632at2"/>
<dbReference type="SUPFAM" id="SSF51735">
    <property type="entry name" value="NAD(P)-binding Rossmann-fold domains"/>
    <property type="match status" value="1"/>
</dbReference>
<keyword evidence="1" id="KW-0472">Membrane</keyword>
<name>A0A1I1F6F7_9BACT</name>
<dbReference type="Pfam" id="PF13460">
    <property type="entry name" value="NAD_binding_10"/>
    <property type="match status" value="1"/>
</dbReference>
<evidence type="ECO:0000313" key="3">
    <source>
        <dbReference type="EMBL" id="SFB94877.1"/>
    </source>
</evidence>